<dbReference type="GO" id="GO:0016052">
    <property type="term" value="P:carbohydrate catabolic process"/>
    <property type="evidence" value="ECO:0007669"/>
    <property type="project" value="InterPro"/>
</dbReference>
<sequence length="683" mass="77161">MAANKLLKIQPMLFLIVALWSSTNKNIIRTGDLQFELNGNMQTKVVLSQPSNVPLMSGFSDSEYLLSGLKKITDFHLMSSNNTAIKTSNGPGRSYEFIGAHDEDGISIKKILTIHTFERFPGMLTTKVTYVNTGKRDIPVSSWINNEYAIQSEDDSPAFWSFQGGSSSHRADWVLKVNPGFYQKNYMGMNNSDYGGGIPVTSLWRKNGGIAIGHCDTVPRLVSLPVGMGEYDKSATIKVEKDYSKELELNPGDSIVTLETFVMPQHGDYFASLREYANFLYQRGVHQPQDENWAYEPMWCAWGYERNFTVDEILNTLPKVKELGIKWVVVDDGYQQAEGDWNLNSRTFPGGEKQMKQLVDKVHEMGLKAQIWWAPLAADPGSNYLKENPHTLLLSDEGVPRYITWWDSYYLSPVDTTVINNSKEQVVKFMKDYGFDGLKLDGQHMNAVPPDFAHGNNPLEAVHQLPDFFKAVYNTARSINPHAVVQYCPCGDCVSPFNLAYANQAVASDPESSWQIRLKGKTIKALAPGLAYFGDHVELSDGGDDFATSFGIGAVLGTKFTWPKDNPYVKDGSFLLTPRREKIWKHWFALYNQMMLSKGKYLGKLYDIGYDKPETHVIERDHQLYYAFYADSWNGGVEFRGLDAKKYQIYDYVHDKVLGEVEGPVGHLHLDFKKSCLVEARPE</sequence>
<dbReference type="Pfam" id="PF02065">
    <property type="entry name" value="Melibiase"/>
    <property type="match status" value="1"/>
</dbReference>
<dbReference type="CDD" id="cd14791">
    <property type="entry name" value="GH36"/>
    <property type="match status" value="1"/>
</dbReference>
<dbReference type="OrthoDB" id="9758822at2"/>
<dbReference type="Proteomes" id="UP000391834">
    <property type="component" value="Unassembled WGS sequence"/>
</dbReference>
<evidence type="ECO:0000256" key="1">
    <source>
        <dbReference type="ARBA" id="ARBA00022801"/>
    </source>
</evidence>
<evidence type="ECO:0000313" key="4">
    <source>
        <dbReference type="Proteomes" id="UP000391834"/>
    </source>
</evidence>
<keyword evidence="4" id="KW-1185">Reference proteome</keyword>
<keyword evidence="1" id="KW-0378">Hydrolase</keyword>
<comment type="caution">
    <text evidence="3">The sequence shown here is derived from an EMBL/GenBank/DDBJ whole genome shotgun (WGS) entry which is preliminary data.</text>
</comment>
<dbReference type="AlphaFoldDB" id="A0A5M4ATX9"/>
<keyword evidence="2" id="KW-0326">Glycosidase</keyword>
<reference evidence="3 4" key="1">
    <citation type="submission" date="2019-10" db="EMBL/GenBank/DDBJ databases">
        <title>Prolixibacter strains distinguished by the presence of nitrate reductase genes were adept at nitrate-dependent anaerobic corrosion of metallic iron and carbon steel.</title>
        <authorList>
            <person name="Iino T."/>
            <person name="Shono N."/>
            <person name="Ito K."/>
            <person name="Nakamura R."/>
            <person name="Sueoka K."/>
            <person name="Harayama S."/>
            <person name="Ohkuma M."/>
        </authorList>
    </citation>
    <scope>NUCLEOTIDE SEQUENCE [LARGE SCALE GENOMIC DNA]</scope>
    <source>
        <strain evidence="3 4">JCM 13498</strain>
    </source>
</reference>
<organism evidence="3 4">
    <name type="scientific">Prolixibacter bellariivorans</name>
    <dbReference type="NCBI Taxonomy" id="314319"/>
    <lineage>
        <taxon>Bacteria</taxon>
        <taxon>Pseudomonadati</taxon>
        <taxon>Bacteroidota</taxon>
        <taxon>Bacteroidia</taxon>
        <taxon>Marinilabiliales</taxon>
        <taxon>Prolixibacteraceae</taxon>
        <taxon>Prolixibacter</taxon>
    </lineage>
</organism>
<dbReference type="PANTHER" id="PTHR43053:SF3">
    <property type="entry name" value="ALPHA-GALACTOSIDASE C-RELATED"/>
    <property type="match status" value="1"/>
</dbReference>
<dbReference type="GO" id="GO:0004557">
    <property type="term" value="F:alpha-galactosidase activity"/>
    <property type="evidence" value="ECO:0007669"/>
    <property type="project" value="InterPro"/>
</dbReference>
<proteinExistence type="predicted"/>
<dbReference type="SUPFAM" id="SSF51445">
    <property type="entry name" value="(Trans)glycosidases"/>
    <property type="match status" value="1"/>
</dbReference>
<dbReference type="InterPro" id="IPR013785">
    <property type="entry name" value="Aldolase_TIM"/>
</dbReference>
<evidence type="ECO:0000313" key="3">
    <source>
        <dbReference type="EMBL" id="GET31138.1"/>
    </source>
</evidence>
<dbReference type="PANTHER" id="PTHR43053">
    <property type="entry name" value="GLYCOSIDASE FAMILY 31"/>
    <property type="match status" value="1"/>
</dbReference>
<dbReference type="EMBL" id="BLAX01000001">
    <property type="protein sequence ID" value="GET31138.1"/>
    <property type="molecule type" value="Genomic_DNA"/>
</dbReference>
<dbReference type="Gene3D" id="3.20.20.70">
    <property type="entry name" value="Aldolase class I"/>
    <property type="match status" value="1"/>
</dbReference>
<evidence type="ECO:0000256" key="2">
    <source>
        <dbReference type="ARBA" id="ARBA00023295"/>
    </source>
</evidence>
<protein>
    <submittedName>
        <fullName evidence="3">Alpha-galactosidase</fullName>
    </submittedName>
</protein>
<dbReference type="InterPro" id="IPR050985">
    <property type="entry name" value="Alpha-glycosidase_related"/>
</dbReference>
<accession>A0A5M4ATX9</accession>
<dbReference type="InterPro" id="IPR002252">
    <property type="entry name" value="Glyco_hydro_36"/>
</dbReference>
<name>A0A5M4ATX9_9BACT</name>
<gene>
    <name evidence="3" type="ORF">PbJCM13498_00010</name>
</gene>
<dbReference type="InterPro" id="IPR017853">
    <property type="entry name" value="GH"/>
</dbReference>